<dbReference type="InterPro" id="IPR019554">
    <property type="entry name" value="Soluble_ligand-bd"/>
</dbReference>
<dbReference type="RefSeq" id="WP_167209385.1">
    <property type="nucleotide sequence ID" value="NZ_CP050063.1"/>
</dbReference>
<keyword evidence="2" id="KW-0812">Transmembrane</keyword>
<evidence type="ECO:0000256" key="1">
    <source>
        <dbReference type="ARBA" id="ARBA00022729"/>
    </source>
</evidence>
<sequence length="288" mass="31708">MSTLSTVSEWLKKFIAICVLFFLLASCATVKPVTPPPPQLEYFQSKDLTFPAYVEMAVPKISTIQKGDILGIIISSLNKESNEIMNFYNISSLPLASFSPGGESGGASSQPLGYPVDSLGNVSIPLIGKQKLDGLTIQQAEGKVKDAVEKTLKDPAVNIRFMNHKFTVLGEVGHAGIFNLLNDQTTIIEAITAAGDLTMFGKRDSIRVIRTVGNKREIGLVNLRNRDVFMSPYFYIRNDDIIYVEPTKDKALPVPQPPQQQPSLFIQRAPIYLSLATTLISLVYLLTR</sequence>
<dbReference type="InterPro" id="IPR003715">
    <property type="entry name" value="Poly_export_N"/>
</dbReference>
<dbReference type="KEGG" id="spib:G8759_15315"/>
<dbReference type="GO" id="GO:0015159">
    <property type="term" value="F:polysaccharide transmembrane transporter activity"/>
    <property type="evidence" value="ECO:0007669"/>
    <property type="project" value="InterPro"/>
</dbReference>
<dbReference type="PANTHER" id="PTHR33619:SF3">
    <property type="entry name" value="POLYSACCHARIDE EXPORT PROTEIN GFCE-RELATED"/>
    <property type="match status" value="1"/>
</dbReference>
<keyword evidence="2" id="KW-1133">Transmembrane helix</keyword>
<dbReference type="Pfam" id="PF02563">
    <property type="entry name" value="Poly_export"/>
    <property type="match status" value="1"/>
</dbReference>
<dbReference type="Pfam" id="PF10531">
    <property type="entry name" value="SLBB"/>
    <property type="match status" value="1"/>
</dbReference>
<dbReference type="Gene3D" id="3.10.560.10">
    <property type="entry name" value="Outer membrane lipoprotein wza domain like"/>
    <property type="match status" value="1"/>
</dbReference>
<organism evidence="5 6">
    <name type="scientific">Spirosoma aureum</name>
    <dbReference type="NCBI Taxonomy" id="2692134"/>
    <lineage>
        <taxon>Bacteria</taxon>
        <taxon>Pseudomonadati</taxon>
        <taxon>Bacteroidota</taxon>
        <taxon>Cytophagia</taxon>
        <taxon>Cytophagales</taxon>
        <taxon>Cytophagaceae</taxon>
        <taxon>Spirosoma</taxon>
    </lineage>
</organism>
<feature type="domain" description="Polysaccharide export protein N-terminal" evidence="3">
    <location>
        <begin position="63"/>
        <end position="160"/>
    </location>
</feature>
<keyword evidence="2" id="KW-0472">Membrane</keyword>
<evidence type="ECO:0000313" key="6">
    <source>
        <dbReference type="Proteomes" id="UP000501802"/>
    </source>
</evidence>
<accession>A0A6G9AN12</accession>
<dbReference type="InterPro" id="IPR049712">
    <property type="entry name" value="Poly_export"/>
</dbReference>
<evidence type="ECO:0000259" key="4">
    <source>
        <dbReference type="Pfam" id="PF10531"/>
    </source>
</evidence>
<proteinExistence type="predicted"/>
<dbReference type="EMBL" id="CP050063">
    <property type="protein sequence ID" value="QIP13882.1"/>
    <property type="molecule type" value="Genomic_DNA"/>
</dbReference>
<evidence type="ECO:0000313" key="5">
    <source>
        <dbReference type="EMBL" id="QIP13882.1"/>
    </source>
</evidence>
<evidence type="ECO:0000259" key="3">
    <source>
        <dbReference type="Pfam" id="PF02563"/>
    </source>
</evidence>
<protein>
    <submittedName>
        <fullName evidence="5">Ligand-binding protein</fullName>
    </submittedName>
</protein>
<dbReference type="PANTHER" id="PTHR33619">
    <property type="entry name" value="POLYSACCHARIDE EXPORT PROTEIN GFCE-RELATED"/>
    <property type="match status" value="1"/>
</dbReference>
<feature type="domain" description="Soluble ligand binding" evidence="4">
    <location>
        <begin position="165"/>
        <end position="211"/>
    </location>
</feature>
<reference evidence="5 6" key="1">
    <citation type="submission" date="2020-03" db="EMBL/GenBank/DDBJ databases">
        <authorList>
            <person name="Kim M.K."/>
        </authorList>
    </citation>
    <scope>NUCLEOTIDE SEQUENCE [LARGE SCALE GENOMIC DNA]</scope>
    <source>
        <strain evidence="5 6">BT328</strain>
    </source>
</reference>
<evidence type="ECO:0000256" key="2">
    <source>
        <dbReference type="SAM" id="Phobius"/>
    </source>
</evidence>
<dbReference type="AlphaFoldDB" id="A0A6G9AN12"/>
<gene>
    <name evidence="5" type="ORF">G8759_15315</name>
</gene>
<feature type="transmembrane region" description="Helical" evidence="2">
    <location>
        <begin position="269"/>
        <end position="287"/>
    </location>
</feature>
<keyword evidence="6" id="KW-1185">Reference proteome</keyword>
<keyword evidence="1" id="KW-0732">Signal</keyword>
<name>A0A6G9AN12_9BACT</name>
<dbReference type="Proteomes" id="UP000501802">
    <property type="component" value="Chromosome"/>
</dbReference>